<dbReference type="EC" id="3.6.1.-" evidence="3"/>
<dbReference type="Gene3D" id="3.90.79.10">
    <property type="entry name" value="Nucleoside Triphosphate Pyrophosphohydrolase"/>
    <property type="match status" value="1"/>
</dbReference>
<dbReference type="AlphaFoldDB" id="E6QTK3"/>
<feature type="domain" description="Nudix hydrolase" evidence="2">
    <location>
        <begin position="4"/>
        <end position="142"/>
    </location>
</feature>
<dbReference type="SUPFAM" id="SSF55811">
    <property type="entry name" value="Nudix"/>
    <property type="match status" value="1"/>
</dbReference>
<dbReference type="InterPro" id="IPR015797">
    <property type="entry name" value="NUDIX_hydrolase-like_dom_sf"/>
</dbReference>
<dbReference type="PROSITE" id="PS51462">
    <property type="entry name" value="NUDIX"/>
    <property type="match status" value="1"/>
</dbReference>
<reference evidence="3" key="1">
    <citation type="submission" date="2009-10" db="EMBL/GenBank/DDBJ databases">
        <title>Diversity of trophic interactions inside an arsenic-rich microbial ecosystem.</title>
        <authorList>
            <person name="Bertin P.N."/>
            <person name="Heinrich-Salmeron A."/>
            <person name="Pelletier E."/>
            <person name="Goulhen-Chollet F."/>
            <person name="Arsene-Ploetze F."/>
            <person name="Gallien S."/>
            <person name="Calteau A."/>
            <person name="Vallenet D."/>
            <person name="Casiot C."/>
            <person name="Chane-Woon-Ming B."/>
            <person name="Giloteaux L."/>
            <person name="Barakat M."/>
            <person name="Bonnefoy V."/>
            <person name="Bruneel O."/>
            <person name="Chandler M."/>
            <person name="Cleiss J."/>
            <person name="Duran R."/>
            <person name="Elbaz-Poulichet F."/>
            <person name="Fonknechten N."/>
            <person name="Lauga B."/>
            <person name="Mornico D."/>
            <person name="Ortet P."/>
            <person name="Schaeffer C."/>
            <person name="Siguier P."/>
            <person name="Alexander Thil Smith A."/>
            <person name="Van Dorsselaer A."/>
            <person name="Weissenbach J."/>
            <person name="Medigue C."/>
            <person name="Le Paslier D."/>
        </authorList>
    </citation>
    <scope>NUCLEOTIDE SEQUENCE</scope>
</reference>
<comment type="caution">
    <text evidence="3">The sequence shown here is derived from an EMBL/GenBank/DDBJ whole genome shotgun (WGS) entry which is preliminary data.</text>
</comment>
<name>E6QTK3_9ZZZZ</name>
<dbReference type="EMBL" id="CABR01000090">
    <property type="protein sequence ID" value="CBI10575.1"/>
    <property type="molecule type" value="Genomic_DNA"/>
</dbReference>
<evidence type="ECO:0000256" key="1">
    <source>
        <dbReference type="ARBA" id="ARBA00022801"/>
    </source>
</evidence>
<keyword evidence="1 3" id="KW-0378">Hydrolase</keyword>
<dbReference type="PANTHER" id="PTHR43736:SF1">
    <property type="entry name" value="DIHYDRONEOPTERIN TRIPHOSPHATE DIPHOSPHATASE"/>
    <property type="match status" value="1"/>
</dbReference>
<organism evidence="3">
    <name type="scientific">mine drainage metagenome</name>
    <dbReference type="NCBI Taxonomy" id="410659"/>
    <lineage>
        <taxon>unclassified sequences</taxon>
        <taxon>metagenomes</taxon>
        <taxon>ecological metagenomes</taxon>
    </lineage>
</organism>
<dbReference type="GO" id="GO:0008828">
    <property type="term" value="F:dATP diphosphatase activity"/>
    <property type="evidence" value="ECO:0007669"/>
    <property type="project" value="InterPro"/>
</dbReference>
<dbReference type="GO" id="GO:0019177">
    <property type="term" value="F:dihydroneopterin triphosphate pyrophosphohydrolase activity"/>
    <property type="evidence" value="ECO:0007669"/>
    <property type="project" value="InterPro"/>
</dbReference>
<dbReference type="CDD" id="cd04664">
    <property type="entry name" value="NUDIX_DHNTPase_like"/>
    <property type="match status" value="1"/>
</dbReference>
<dbReference type="InterPro" id="IPR003564">
    <property type="entry name" value="DHNTPase"/>
</dbReference>
<proteinExistence type="predicted"/>
<gene>
    <name evidence="3" type="ORF">CARN7_1359</name>
</gene>
<dbReference type="InterPro" id="IPR020084">
    <property type="entry name" value="NUDIX_hydrolase_CS"/>
</dbReference>
<accession>E6QTK3</accession>
<protein>
    <submittedName>
        <fullName evidence="3">NUDIX hydrolase</fullName>
        <ecNumber evidence="3">3.6.1.-</ecNumber>
    </submittedName>
</protein>
<evidence type="ECO:0000313" key="3">
    <source>
        <dbReference type="EMBL" id="CBI10575.1"/>
    </source>
</evidence>
<evidence type="ECO:0000259" key="2">
    <source>
        <dbReference type="PROSITE" id="PS51462"/>
    </source>
</evidence>
<sequence>MTYKRPESVLVVIHTPTLEILLLERADHPGWWQSVTGSLENDETPSQAAQREVQEETGLTMSPAHLHDWQQINRYEIYKEFLYRYAPGVTHNTEHVFSLQVPATLKIIIAPQEHLHYCWVTANEAAERCFSPSNAAAIRQLQKTHFGQA</sequence>
<dbReference type="PANTHER" id="PTHR43736">
    <property type="entry name" value="ADP-RIBOSE PYROPHOSPHATASE"/>
    <property type="match status" value="1"/>
</dbReference>
<dbReference type="NCBIfam" id="NF006961">
    <property type="entry name" value="PRK09438.1"/>
    <property type="match status" value="1"/>
</dbReference>
<dbReference type="Pfam" id="PF00293">
    <property type="entry name" value="NUDIX"/>
    <property type="match status" value="1"/>
</dbReference>
<dbReference type="PRINTS" id="PR01404">
    <property type="entry name" value="NPPPHYDRLASE"/>
</dbReference>
<dbReference type="InterPro" id="IPR000086">
    <property type="entry name" value="NUDIX_hydrolase_dom"/>
</dbReference>
<dbReference type="PROSITE" id="PS00893">
    <property type="entry name" value="NUDIX_BOX"/>
    <property type="match status" value="1"/>
</dbReference>
<dbReference type="GO" id="GO:0046656">
    <property type="term" value="P:folic acid biosynthetic process"/>
    <property type="evidence" value="ECO:0007669"/>
    <property type="project" value="InterPro"/>
</dbReference>